<dbReference type="GO" id="GO:0044781">
    <property type="term" value="P:bacterial-type flagellum organization"/>
    <property type="evidence" value="ECO:0007669"/>
    <property type="project" value="UniProtKB-KW"/>
</dbReference>
<comment type="caution">
    <text evidence="4">The sequence shown here is derived from an EMBL/GenBank/DDBJ whole genome shotgun (WGS) entry which is preliminary data.</text>
</comment>
<proteinExistence type="inferred from homology"/>
<dbReference type="InterPro" id="IPR005648">
    <property type="entry name" value="FlgD"/>
</dbReference>
<dbReference type="RefSeq" id="WP_106064355.1">
    <property type="nucleotide sequence ID" value="NZ_PVXO01000062.1"/>
</dbReference>
<feature type="region of interest" description="Disordered" evidence="3">
    <location>
        <begin position="154"/>
        <end position="193"/>
    </location>
</feature>
<comment type="similarity">
    <text evidence="1">Belongs to the FlgD family.</text>
</comment>
<dbReference type="OrthoDB" id="280334at2"/>
<keyword evidence="2" id="KW-1005">Bacterial flagellum biogenesis</keyword>
<keyword evidence="4" id="KW-0969">Cilium</keyword>
<protein>
    <submittedName>
        <fullName evidence="4">Flagellar basal body rod modification protein</fullName>
    </submittedName>
</protein>
<dbReference type="EMBL" id="PVXO01000062">
    <property type="protein sequence ID" value="PRR77530.1"/>
    <property type="molecule type" value="Genomic_DNA"/>
</dbReference>
<evidence type="ECO:0000256" key="1">
    <source>
        <dbReference type="ARBA" id="ARBA00010577"/>
    </source>
</evidence>
<evidence type="ECO:0000313" key="5">
    <source>
        <dbReference type="Proteomes" id="UP000239706"/>
    </source>
</evidence>
<feature type="compositionally biased region" description="Basic and acidic residues" evidence="3">
    <location>
        <begin position="178"/>
        <end position="193"/>
    </location>
</feature>
<dbReference type="Pfam" id="PF03963">
    <property type="entry name" value="FlgD"/>
    <property type="match status" value="1"/>
</dbReference>
<keyword evidence="4" id="KW-0282">Flagellum</keyword>
<reference evidence="4 5" key="1">
    <citation type="submission" date="2018-03" db="EMBL/GenBank/DDBJ databases">
        <title>Genome sequence of Clostridium liquoris DSM 100320.</title>
        <authorList>
            <person name="Poehlein A."/>
            <person name="Daniel R."/>
        </authorList>
    </citation>
    <scope>NUCLEOTIDE SEQUENCE [LARGE SCALE GENOMIC DNA]</scope>
    <source>
        <strain evidence="4 5">DSM 100320</strain>
    </source>
</reference>
<dbReference type="AlphaFoldDB" id="A0A2T0B1V4"/>
<organism evidence="4 5">
    <name type="scientific">Clostridium liquoris</name>
    <dbReference type="NCBI Taxonomy" id="1289519"/>
    <lineage>
        <taxon>Bacteria</taxon>
        <taxon>Bacillati</taxon>
        <taxon>Bacillota</taxon>
        <taxon>Clostridia</taxon>
        <taxon>Eubacteriales</taxon>
        <taxon>Clostridiaceae</taxon>
        <taxon>Clostridium</taxon>
    </lineage>
</organism>
<accession>A0A2T0B1V4</accession>
<name>A0A2T0B1V4_9CLOT</name>
<gene>
    <name evidence="4" type="ORF">CLLI_23040</name>
</gene>
<keyword evidence="5" id="KW-1185">Reference proteome</keyword>
<evidence type="ECO:0000256" key="2">
    <source>
        <dbReference type="ARBA" id="ARBA00022795"/>
    </source>
</evidence>
<dbReference type="Proteomes" id="UP000239706">
    <property type="component" value="Unassembled WGS sequence"/>
</dbReference>
<evidence type="ECO:0000313" key="4">
    <source>
        <dbReference type="EMBL" id="PRR77530.1"/>
    </source>
</evidence>
<keyword evidence="4" id="KW-0966">Cell projection</keyword>
<evidence type="ECO:0000256" key="3">
    <source>
        <dbReference type="SAM" id="MobiDB-lite"/>
    </source>
</evidence>
<sequence>MPDNTSIIQKTNNINASTRTNRGTTITKPGQEMDKNVFLRILSAELANQDPTNAKDGTEYVAQMAQFAALEQMTNLNSSMRFIGASSLIGKVVMVNKADENGNPYFGKVSGVSKDGSIIKINVAVGEEKDENGSLVPIIKQFSIDDILEVINMPEENNTPADGGDSGDNGDSVNSGENSEKAANSHKENNVSV</sequence>